<feature type="binding site" evidence="2">
    <location>
        <begin position="14"/>
        <end position="17"/>
    </location>
    <ligand>
        <name>FAD</name>
        <dbReference type="ChEBI" id="CHEBI:57692"/>
    </ligand>
</feature>
<reference evidence="4 5" key="1">
    <citation type="submission" date="2020-08" db="EMBL/GenBank/DDBJ databases">
        <title>Genomic Encyclopedia of Type Strains, Phase IV (KMG-IV): sequencing the most valuable type-strain genomes for metagenomic binning, comparative biology and taxonomic classification.</title>
        <authorList>
            <person name="Goeker M."/>
        </authorList>
    </citation>
    <scope>NUCLEOTIDE SEQUENCE [LARGE SCALE GENOMIC DNA]</scope>
    <source>
        <strain evidence="4 5">DSM 100044</strain>
    </source>
</reference>
<feature type="compositionally biased region" description="Pro residues" evidence="3">
    <location>
        <begin position="505"/>
        <end position="514"/>
    </location>
</feature>
<gene>
    <name evidence="4" type="ORF">FHS94_003548</name>
</gene>
<dbReference type="PIRSF" id="PIRSF011396">
    <property type="entry name" value="Trp_halogenase"/>
    <property type="match status" value="1"/>
</dbReference>
<feature type="binding site" evidence="2">
    <location>
        <position position="80"/>
    </location>
    <ligand>
        <name>7-chloro-L-tryptophan</name>
        <dbReference type="ChEBI" id="CHEBI:58713"/>
    </ligand>
</feature>
<keyword evidence="2" id="KW-0274">FAD</keyword>
<accession>A0A7W9EVW6</accession>
<dbReference type="InterPro" id="IPR036188">
    <property type="entry name" value="FAD/NAD-bd_sf"/>
</dbReference>
<sequence length="536" mass="59769">MNEHTIRNVVIVGGGTAGWMAAAALSRFLNNGVTRVTLVESEEIGTVGVGEATIPPLLTFNKMLGINENDFVRETGGTYKLGIEFAGWHNGQDRYFHPFGFFGQDLQGIHFHQLYLRERQRRVLPDISAWAMSAVAASRGKFARPADGAQSAVKDLLYAYHFDAALYAAFLRRYAEANGVARVEGKITDVRLRPEDGHVTEVVLENGQRIGGELFIDCSGFRGLLIEEALETGYENWQHWLPCDRAVAVPSRLVGDPDPFTRATARGAGWQWRIPLQQRMGNGLVYCSDFMSAEEAERELLANLEGEPLAQPRHLSFVTGRRKLGWNRNVVALGLSSGFVEPLESTSIHLVQSGIAKLIALFPDQRFDPIERDEYNRQMKDLYEDVRDFVILHYKATRRNDTPFWDRCRTMDVPENLQRKIDLFRGKGRLFRDGLELFATTSWVAVCLGQGIIPSEYEPAVDALDEDRVAHAMEQMRQGYLAVADQLPTHAEFLRRTGSLASPQPASPPPPPAPAADGPTFSFASESPFSFEGSPV</sequence>
<evidence type="ECO:0000256" key="3">
    <source>
        <dbReference type="SAM" id="MobiDB-lite"/>
    </source>
</evidence>
<keyword evidence="2" id="KW-0547">Nucleotide-binding</keyword>
<dbReference type="InterPro" id="IPR033856">
    <property type="entry name" value="Trp_halogen"/>
</dbReference>
<dbReference type="GO" id="GO:0004497">
    <property type="term" value="F:monooxygenase activity"/>
    <property type="evidence" value="ECO:0007669"/>
    <property type="project" value="InterPro"/>
</dbReference>
<name>A0A7W9EVW6_9SPHN</name>
<feature type="binding site" evidence="2">
    <location>
        <position position="335"/>
    </location>
    <ligand>
        <name>FAD</name>
        <dbReference type="ChEBI" id="CHEBI:57692"/>
    </ligand>
</feature>
<keyword evidence="4" id="KW-0560">Oxidoreductase</keyword>
<dbReference type="RefSeq" id="WP_184060158.1">
    <property type="nucleotide sequence ID" value="NZ_JACIJK010000013.1"/>
</dbReference>
<dbReference type="Gene3D" id="3.50.50.60">
    <property type="entry name" value="FAD/NAD(P)-binding domain"/>
    <property type="match status" value="1"/>
</dbReference>
<feature type="region of interest" description="Disordered" evidence="3">
    <location>
        <begin position="497"/>
        <end position="536"/>
    </location>
</feature>
<proteinExistence type="predicted"/>
<dbReference type="PANTHER" id="PTHR43747:SF4">
    <property type="entry name" value="FLAVIN-DEPENDENT TRYPTOPHAN HALOGENASE"/>
    <property type="match status" value="1"/>
</dbReference>
<dbReference type="EMBL" id="JACIJK010000013">
    <property type="protein sequence ID" value="MBB5716676.1"/>
    <property type="molecule type" value="Genomic_DNA"/>
</dbReference>
<feature type="binding site" evidence="2">
    <location>
        <position position="344"/>
    </location>
    <ligand>
        <name>L-tryptophan</name>
        <dbReference type="ChEBI" id="CHEBI:57912"/>
    </ligand>
</feature>
<feature type="active site" evidence="1">
    <location>
        <position position="80"/>
    </location>
</feature>
<evidence type="ECO:0000256" key="1">
    <source>
        <dbReference type="PIRSR" id="PIRSR011396-1"/>
    </source>
</evidence>
<protein>
    <submittedName>
        <fullName evidence="4">Tryptophan halogenase</fullName>
        <ecNumber evidence="4">1.14.19.9</ecNumber>
    </submittedName>
</protein>
<dbReference type="InterPro" id="IPR006905">
    <property type="entry name" value="Flavin_halogenase"/>
</dbReference>
<organism evidence="4 5">
    <name type="scientific">Sphingomonas aerophila</name>
    <dbReference type="NCBI Taxonomy" id="1344948"/>
    <lineage>
        <taxon>Bacteria</taxon>
        <taxon>Pseudomonadati</taxon>
        <taxon>Pseudomonadota</taxon>
        <taxon>Alphaproteobacteria</taxon>
        <taxon>Sphingomonadales</taxon>
        <taxon>Sphingomonadaceae</taxon>
        <taxon>Sphingomonas</taxon>
    </lineage>
</organism>
<dbReference type="SUPFAM" id="SSF51905">
    <property type="entry name" value="FAD/NAD(P)-binding domain"/>
    <property type="match status" value="1"/>
</dbReference>
<feature type="compositionally biased region" description="Low complexity" evidence="3">
    <location>
        <begin position="521"/>
        <end position="536"/>
    </location>
</feature>
<comment type="caution">
    <text evidence="4">The sequence shown here is derived from an EMBL/GenBank/DDBJ whole genome shotgun (WGS) entry which is preliminary data.</text>
</comment>
<dbReference type="AlphaFoldDB" id="A0A7W9EVW6"/>
<dbReference type="EC" id="1.14.19.9" evidence="4"/>
<evidence type="ECO:0000313" key="4">
    <source>
        <dbReference type="EMBL" id="MBB5716676.1"/>
    </source>
</evidence>
<dbReference type="Proteomes" id="UP000546200">
    <property type="component" value="Unassembled WGS sequence"/>
</dbReference>
<feature type="binding site" evidence="2">
    <location>
        <position position="348"/>
    </location>
    <ligand>
        <name>FAD</name>
        <dbReference type="ChEBI" id="CHEBI:57692"/>
    </ligand>
</feature>
<dbReference type="Pfam" id="PF04820">
    <property type="entry name" value="Trp_halogenase"/>
    <property type="match status" value="1"/>
</dbReference>
<dbReference type="InterPro" id="IPR050816">
    <property type="entry name" value="Flavin-dep_Halogenase_NPB"/>
</dbReference>
<keyword evidence="5" id="KW-1185">Reference proteome</keyword>
<evidence type="ECO:0000256" key="2">
    <source>
        <dbReference type="PIRSR" id="PIRSR011396-2"/>
    </source>
</evidence>
<keyword evidence="2" id="KW-0285">Flavoprotein</keyword>
<dbReference type="GO" id="GO:0000166">
    <property type="term" value="F:nucleotide binding"/>
    <property type="evidence" value="ECO:0007669"/>
    <property type="project" value="UniProtKB-KW"/>
</dbReference>
<evidence type="ECO:0000313" key="5">
    <source>
        <dbReference type="Proteomes" id="UP000546200"/>
    </source>
</evidence>
<dbReference type="PANTHER" id="PTHR43747">
    <property type="entry name" value="FAD-BINDING PROTEIN"/>
    <property type="match status" value="1"/>
</dbReference>